<keyword evidence="2" id="KW-1185">Reference proteome</keyword>
<reference evidence="1 2" key="1">
    <citation type="submission" date="2024-02" db="EMBL/GenBank/DDBJ databases">
        <title>Haloferula sargassicola NBRC 104335.</title>
        <authorList>
            <person name="Ichikawa N."/>
            <person name="Katano-Makiyama Y."/>
            <person name="Hidaka K."/>
        </authorList>
    </citation>
    <scope>NUCLEOTIDE SEQUENCE [LARGE SCALE GENOMIC DNA]</scope>
    <source>
        <strain evidence="1 2">NBRC 104335</strain>
    </source>
</reference>
<accession>A0ABP9UQ95</accession>
<gene>
    <name evidence="1" type="ORF">Hsar01_02661</name>
</gene>
<evidence type="ECO:0000313" key="1">
    <source>
        <dbReference type="EMBL" id="GAA5483430.1"/>
    </source>
</evidence>
<dbReference type="RefSeq" id="WP_353567537.1">
    <property type="nucleotide sequence ID" value="NZ_BAABRI010000014.1"/>
</dbReference>
<evidence type="ECO:0000313" key="2">
    <source>
        <dbReference type="Proteomes" id="UP001476282"/>
    </source>
</evidence>
<proteinExistence type="predicted"/>
<comment type="caution">
    <text evidence="1">The sequence shown here is derived from an EMBL/GenBank/DDBJ whole genome shotgun (WGS) entry which is preliminary data.</text>
</comment>
<name>A0ABP9UQ95_9BACT</name>
<sequence>MKPDRTLVRSALWLVLATGLRADILVNESFTGYTAENLSGSAATGLGLTGSWNGSGYFKNQPTSLSMAGVGSSGGSVAINLVTVAGKTSAVELASPLPSTMLYGCYLFSTTLPASNARTVGGIGVGAASDNDNSASFAWSGNGYNSANSVEGPNIRSEGFGTLLPAMSLVDGQTYLMLFEFNGAEGTTSAWVLNEAQLANFHNSLDAETLNAAPTNTEDPTGVAWTGFIEPGPAVDPMTHLLLFGYTPNADGDIIFTWDEIRISDSGLLDAVVGPPLPPDLEITGVSGGPGAFTITYKSGGQPVTIERSTFGLDHFQPLSTGETSGSYVDESAPAGKAFYRIALPE</sequence>
<protein>
    <submittedName>
        <fullName evidence="1">Uncharacterized protein</fullName>
    </submittedName>
</protein>
<dbReference type="EMBL" id="BAABRI010000014">
    <property type="protein sequence ID" value="GAA5483430.1"/>
    <property type="molecule type" value="Genomic_DNA"/>
</dbReference>
<organism evidence="1 2">
    <name type="scientific">Haloferula sargassicola</name>
    <dbReference type="NCBI Taxonomy" id="490096"/>
    <lineage>
        <taxon>Bacteria</taxon>
        <taxon>Pseudomonadati</taxon>
        <taxon>Verrucomicrobiota</taxon>
        <taxon>Verrucomicrobiia</taxon>
        <taxon>Verrucomicrobiales</taxon>
        <taxon>Verrucomicrobiaceae</taxon>
        <taxon>Haloferula</taxon>
    </lineage>
</organism>
<dbReference type="Proteomes" id="UP001476282">
    <property type="component" value="Unassembled WGS sequence"/>
</dbReference>